<reference evidence="9 10" key="1">
    <citation type="journal article" date="2019" name="Nat. Microbiol.">
        <title>Mediterranean grassland soil C-N compound turnover is dependent on rainfall and depth, and is mediated by genomically divergent microorganisms.</title>
        <authorList>
            <person name="Diamond S."/>
            <person name="Andeer P.F."/>
            <person name="Li Z."/>
            <person name="Crits-Christoph A."/>
            <person name="Burstein D."/>
            <person name="Anantharaman K."/>
            <person name="Lane K.R."/>
            <person name="Thomas B.C."/>
            <person name="Pan C."/>
            <person name="Northen T.R."/>
            <person name="Banfield J.F."/>
        </authorList>
    </citation>
    <scope>NUCLEOTIDE SEQUENCE [LARGE SCALE GENOMIC DNA]</scope>
    <source>
        <strain evidence="9">NP_7</strain>
    </source>
</reference>
<dbReference type="GO" id="GO:0004497">
    <property type="term" value="F:monooxygenase activity"/>
    <property type="evidence" value="ECO:0007669"/>
    <property type="project" value="UniProtKB-ARBA"/>
</dbReference>
<gene>
    <name evidence="9" type="ORF">E6H04_11175</name>
</gene>
<dbReference type="AlphaFoldDB" id="A0A537J6T9"/>
<keyword evidence="7" id="KW-0472">Membrane</keyword>
<evidence type="ECO:0000256" key="1">
    <source>
        <dbReference type="ARBA" id="ARBA00022714"/>
    </source>
</evidence>
<evidence type="ECO:0000256" key="2">
    <source>
        <dbReference type="ARBA" id="ARBA00022723"/>
    </source>
</evidence>
<dbReference type="GO" id="GO:0016020">
    <property type="term" value="C:membrane"/>
    <property type="evidence" value="ECO:0007669"/>
    <property type="project" value="InterPro"/>
</dbReference>
<dbReference type="InterPro" id="IPR036922">
    <property type="entry name" value="Rieske_2Fe-2S_sf"/>
</dbReference>
<feature type="domain" description="Rieske" evidence="8">
    <location>
        <begin position="67"/>
        <end position="160"/>
    </location>
</feature>
<dbReference type="GO" id="GO:0046872">
    <property type="term" value="F:metal ion binding"/>
    <property type="evidence" value="ECO:0007669"/>
    <property type="project" value="UniProtKB-KW"/>
</dbReference>
<dbReference type="GO" id="GO:0016705">
    <property type="term" value="F:oxidoreductase activity, acting on paired donors, with incorporation or reduction of molecular oxygen"/>
    <property type="evidence" value="ECO:0007669"/>
    <property type="project" value="UniProtKB-ARBA"/>
</dbReference>
<comment type="cofactor">
    <cofactor evidence="6">
        <name>[2Fe-2S] cluster</name>
        <dbReference type="ChEBI" id="CHEBI:190135"/>
    </cofactor>
</comment>
<evidence type="ECO:0000313" key="9">
    <source>
        <dbReference type="EMBL" id="TMI79082.1"/>
    </source>
</evidence>
<keyword evidence="3" id="KW-0408">Iron</keyword>
<dbReference type="InterPro" id="IPR005805">
    <property type="entry name" value="Rieske_Fe-S_prot_C"/>
</dbReference>
<evidence type="ECO:0000256" key="7">
    <source>
        <dbReference type="SAM" id="Phobius"/>
    </source>
</evidence>
<name>A0A537J6T9_9BACT</name>
<dbReference type="Proteomes" id="UP000320048">
    <property type="component" value="Unassembled WGS sequence"/>
</dbReference>
<comment type="caution">
    <text evidence="9">The sequence shown here is derived from an EMBL/GenBank/DDBJ whole genome shotgun (WGS) entry which is preliminary data.</text>
</comment>
<dbReference type="PANTHER" id="PTHR10134">
    <property type="entry name" value="CYTOCHROME B-C1 COMPLEX SUBUNIT RIESKE, MITOCHONDRIAL"/>
    <property type="match status" value="1"/>
</dbReference>
<keyword evidence="7" id="KW-0812">Transmembrane</keyword>
<organism evidence="9 10">
    <name type="scientific">Candidatus Segetimicrobium genomatis</name>
    <dbReference type="NCBI Taxonomy" id="2569760"/>
    <lineage>
        <taxon>Bacteria</taxon>
        <taxon>Bacillati</taxon>
        <taxon>Candidatus Sysuimicrobiota</taxon>
        <taxon>Candidatus Sysuimicrobiia</taxon>
        <taxon>Candidatus Sysuimicrobiales</taxon>
        <taxon>Candidatus Segetimicrobiaceae</taxon>
        <taxon>Candidatus Segetimicrobium</taxon>
    </lineage>
</organism>
<dbReference type="GO" id="GO:0051537">
    <property type="term" value="F:2 iron, 2 sulfur cluster binding"/>
    <property type="evidence" value="ECO:0007669"/>
    <property type="project" value="UniProtKB-KW"/>
</dbReference>
<dbReference type="Pfam" id="PF00355">
    <property type="entry name" value="Rieske"/>
    <property type="match status" value="1"/>
</dbReference>
<keyword evidence="5" id="KW-1015">Disulfide bond</keyword>
<keyword evidence="4" id="KW-0411">Iron-sulfur</keyword>
<evidence type="ECO:0000256" key="6">
    <source>
        <dbReference type="ARBA" id="ARBA00034078"/>
    </source>
</evidence>
<proteinExistence type="predicted"/>
<dbReference type="InterPro" id="IPR014349">
    <property type="entry name" value="Rieske_Fe-S_prot"/>
</dbReference>
<evidence type="ECO:0000259" key="8">
    <source>
        <dbReference type="PROSITE" id="PS51296"/>
    </source>
</evidence>
<protein>
    <submittedName>
        <fullName evidence="9">Rieske 2Fe-2S domain-containing protein</fullName>
    </submittedName>
</protein>
<feature type="transmembrane region" description="Helical" evidence="7">
    <location>
        <begin position="21"/>
        <end position="46"/>
    </location>
</feature>
<accession>A0A537J6T9</accession>
<evidence type="ECO:0000256" key="5">
    <source>
        <dbReference type="ARBA" id="ARBA00023157"/>
    </source>
</evidence>
<dbReference type="Gene3D" id="2.102.10.10">
    <property type="entry name" value="Rieske [2Fe-2S] iron-sulphur domain"/>
    <property type="match status" value="1"/>
</dbReference>
<evidence type="ECO:0000256" key="4">
    <source>
        <dbReference type="ARBA" id="ARBA00023014"/>
    </source>
</evidence>
<evidence type="ECO:0000313" key="10">
    <source>
        <dbReference type="Proteomes" id="UP000320048"/>
    </source>
</evidence>
<keyword evidence="1" id="KW-0001">2Fe-2S</keyword>
<dbReference type="PROSITE" id="PS51296">
    <property type="entry name" value="RIESKE"/>
    <property type="match status" value="1"/>
</dbReference>
<dbReference type="PRINTS" id="PR00162">
    <property type="entry name" value="RIESKE"/>
</dbReference>
<keyword evidence="7" id="KW-1133">Transmembrane helix</keyword>
<dbReference type="InterPro" id="IPR017941">
    <property type="entry name" value="Rieske_2Fe-2S"/>
</dbReference>
<evidence type="ECO:0000256" key="3">
    <source>
        <dbReference type="ARBA" id="ARBA00023004"/>
    </source>
</evidence>
<keyword evidence="2" id="KW-0479">Metal-binding</keyword>
<dbReference type="SUPFAM" id="SSF50022">
    <property type="entry name" value="ISP domain"/>
    <property type="match status" value="1"/>
</dbReference>
<dbReference type="EMBL" id="VBAO01000315">
    <property type="protein sequence ID" value="TMI79082.1"/>
    <property type="molecule type" value="Genomic_DNA"/>
</dbReference>
<sequence length="169" mass="18312">MTAEPRRPPGPLTRKDFLARLTIAVSALGAAVIGVPFVGFLLAPFFERQPQAWRAVGRVESFQIGTTVKVSFIDASPLPWAGVVARTAAWLRRETQDSFIAFSVNCTHFGCPVRWLPTAALFMCPCHGGVYYGDGTVAAGPPPKPLPQYPVRVRNGLVEIRTSPIPISP</sequence>